<accession>A0ABS6KSG4</accession>
<dbReference type="InterPro" id="IPR032018">
    <property type="entry name" value="LppA/LppB/LprP"/>
</dbReference>
<evidence type="ECO:0000256" key="3">
    <source>
        <dbReference type="ARBA" id="ARBA00022729"/>
    </source>
</evidence>
<evidence type="ECO:0000313" key="7">
    <source>
        <dbReference type="EMBL" id="MBU9766501.1"/>
    </source>
</evidence>
<organism evidence="7 8">
    <name type="scientific">[Mycobacterium] fortunisiensis</name>
    <dbReference type="NCBI Taxonomy" id="2600579"/>
    <lineage>
        <taxon>Bacteria</taxon>
        <taxon>Bacillati</taxon>
        <taxon>Actinomycetota</taxon>
        <taxon>Actinomycetes</taxon>
        <taxon>Mycobacteriales</taxon>
        <taxon>Mycobacteriaceae</taxon>
        <taxon>Mycolicibacterium</taxon>
    </lineage>
</organism>
<keyword evidence="8" id="KW-1185">Reference proteome</keyword>
<dbReference type="Proteomes" id="UP000812982">
    <property type="component" value="Unassembled WGS sequence"/>
</dbReference>
<keyword evidence="5" id="KW-0564">Palmitate</keyword>
<comment type="caution">
    <text evidence="7">The sequence shown here is derived from an EMBL/GenBank/DDBJ whole genome shotgun (WGS) entry which is preliminary data.</text>
</comment>
<evidence type="ECO:0000256" key="2">
    <source>
        <dbReference type="ARBA" id="ARBA00022475"/>
    </source>
</evidence>
<evidence type="ECO:0008006" key="9">
    <source>
        <dbReference type="Google" id="ProtNLM"/>
    </source>
</evidence>
<dbReference type="Pfam" id="PF16708">
    <property type="entry name" value="LppA"/>
    <property type="match status" value="1"/>
</dbReference>
<evidence type="ECO:0000256" key="1">
    <source>
        <dbReference type="ARBA" id="ARBA00004193"/>
    </source>
</evidence>
<dbReference type="RefSeq" id="WP_217160347.1">
    <property type="nucleotide sequence ID" value="NZ_VOMB01000023.1"/>
</dbReference>
<evidence type="ECO:0000313" key="8">
    <source>
        <dbReference type="Proteomes" id="UP000812982"/>
    </source>
</evidence>
<reference evidence="7 8" key="1">
    <citation type="journal article" date="2021" name="Sci. Rep.">
        <title>Phenotypic and genomic hallmarks of a novel, potentially pathogenic rapidly growing Mycobacterium species related to the Mycobacterium fortuitum complex.</title>
        <authorList>
            <person name="Gharbi R."/>
            <person name="Khanna V."/>
            <person name="Frigui W."/>
            <person name="Mhenni B."/>
            <person name="Brosch R."/>
            <person name="Mardassi H."/>
        </authorList>
    </citation>
    <scope>NUCLEOTIDE SEQUENCE [LARGE SCALE GENOMIC DNA]</scope>
    <source>
        <strain evidence="7 8">TNTM28</strain>
    </source>
</reference>
<proteinExistence type="predicted"/>
<keyword evidence="2" id="KW-1003">Cell membrane</keyword>
<dbReference type="EMBL" id="VOMB01000023">
    <property type="protein sequence ID" value="MBU9766501.1"/>
    <property type="molecule type" value="Genomic_DNA"/>
</dbReference>
<protein>
    <recommendedName>
        <fullName evidence="9">Lipoprotein LppV</fullName>
    </recommendedName>
</protein>
<keyword evidence="3" id="KW-0732">Signal</keyword>
<keyword evidence="6" id="KW-0449">Lipoprotein</keyword>
<dbReference type="PROSITE" id="PS51257">
    <property type="entry name" value="PROKAR_LIPOPROTEIN"/>
    <property type="match status" value="1"/>
</dbReference>
<keyword evidence="4" id="KW-0472">Membrane</keyword>
<gene>
    <name evidence="7" type="ORF">FR943_21990</name>
</gene>
<comment type="subcellular location">
    <subcellularLocation>
        <location evidence="1">Cell membrane</location>
        <topology evidence="1">Lipid-anchor</topology>
    </subcellularLocation>
</comment>
<evidence type="ECO:0000256" key="5">
    <source>
        <dbReference type="ARBA" id="ARBA00023139"/>
    </source>
</evidence>
<evidence type="ECO:0000256" key="4">
    <source>
        <dbReference type="ARBA" id="ARBA00023136"/>
    </source>
</evidence>
<sequence>MWRLVITFLLAFALTGCGPMFESEYQGPAEGDYGYGAPAELEPLLARRDAEEVLADRDRMITEITAELSRIVPGSTWLPNRDERSSECGEFGSTDAERYFGRNWVSKVPVPAALWDQASQAVIDIAAKYGYTDVTGRSENPVGDQATDLTISDSEDGRLSFGSQTNAVLQVVTGCYLTAENKRKAREAAPK</sequence>
<evidence type="ECO:0000256" key="6">
    <source>
        <dbReference type="ARBA" id="ARBA00023288"/>
    </source>
</evidence>
<name>A0ABS6KSG4_9MYCO</name>